<protein>
    <submittedName>
        <fullName evidence="1">Uncharacterized protein</fullName>
    </submittedName>
</protein>
<accession>A0A0A8ZQ55</accession>
<evidence type="ECO:0000313" key="1">
    <source>
        <dbReference type="EMBL" id="JAD40926.1"/>
    </source>
</evidence>
<dbReference type="AlphaFoldDB" id="A0A0A8ZQ55"/>
<dbReference type="EMBL" id="GBRH01256969">
    <property type="protein sequence ID" value="JAD40926.1"/>
    <property type="molecule type" value="Transcribed_RNA"/>
</dbReference>
<organism evidence="1">
    <name type="scientific">Arundo donax</name>
    <name type="common">Giant reed</name>
    <name type="synonym">Donax arundinaceus</name>
    <dbReference type="NCBI Taxonomy" id="35708"/>
    <lineage>
        <taxon>Eukaryota</taxon>
        <taxon>Viridiplantae</taxon>
        <taxon>Streptophyta</taxon>
        <taxon>Embryophyta</taxon>
        <taxon>Tracheophyta</taxon>
        <taxon>Spermatophyta</taxon>
        <taxon>Magnoliopsida</taxon>
        <taxon>Liliopsida</taxon>
        <taxon>Poales</taxon>
        <taxon>Poaceae</taxon>
        <taxon>PACMAD clade</taxon>
        <taxon>Arundinoideae</taxon>
        <taxon>Arundineae</taxon>
        <taxon>Arundo</taxon>
    </lineage>
</organism>
<sequence length="51" mass="5712">MFQYGVGNKESCFKDGVARGGLLQCFLEAGIQSFLYMSVLCNTSQIHIMFK</sequence>
<name>A0A0A8ZQ55_ARUDO</name>
<reference evidence="1" key="2">
    <citation type="journal article" date="2015" name="Data Brief">
        <title>Shoot transcriptome of the giant reed, Arundo donax.</title>
        <authorList>
            <person name="Barrero R.A."/>
            <person name="Guerrero F.D."/>
            <person name="Moolhuijzen P."/>
            <person name="Goolsby J.A."/>
            <person name="Tidwell J."/>
            <person name="Bellgard S.E."/>
            <person name="Bellgard M.I."/>
        </authorList>
    </citation>
    <scope>NUCLEOTIDE SEQUENCE</scope>
    <source>
        <tissue evidence="1">Shoot tissue taken approximately 20 cm above the soil surface</tissue>
    </source>
</reference>
<proteinExistence type="predicted"/>
<reference evidence="1" key="1">
    <citation type="submission" date="2014-09" db="EMBL/GenBank/DDBJ databases">
        <authorList>
            <person name="Magalhaes I.L.F."/>
            <person name="Oliveira U."/>
            <person name="Santos F.R."/>
            <person name="Vidigal T.H.D.A."/>
            <person name="Brescovit A.D."/>
            <person name="Santos A.J."/>
        </authorList>
    </citation>
    <scope>NUCLEOTIDE SEQUENCE</scope>
    <source>
        <tissue evidence="1">Shoot tissue taken approximately 20 cm above the soil surface</tissue>
    </source>
</reference>